<feature type="domain" description="BLOC-2 complex member HPS3 C-terminal" evidence="3">
    <location>
        <begin position="601"/>
        <end position="849"/>
    </location>
</feature>
<evidence type="ECO:0000259" key="2">
    <source>
        <dbReference type="Pfam" id="PF14761"/>
    </source>
</evidence>
<comment type="caution">
    <text evidence="4">The sequence shown here is derived from an EMBL/GenBank/DDBJ whole genome shotgun (WGS) entry which is preliminary data.</text>
</comment>
<dbReference type="InterPro" id="IPR029437">
    <property type="entry name" value="HPS3_N"/>
</dbReference>
<dbReference type="Proteomes" id="UP001432146">
    <property type="component" value="Unassembled WGS sequence"/>
</dbReference>
<feature type="domain" description="BLOC-2 complex member HPS3 N-terminal" evidence="2">
    <location>
        <begin position="4"/>
        <end position="273"/>
    </location>
</feature>
<evidence type="ECO:0008006" key="6">
    <source>
        <dbReference type="Google" id="ProtNLM"/>
    </source>
</evidence>
<accession>A0AAW0ZX54</accession>
<evidence type="ECO:0000313" key="5">
    <source>
        <dbReference type="Proteomes" id="UP001432146"/>
    </source>
</evidence>
<evidence type="ECO:0000259" key="3">
    <source>
        <dbReference type="Pfam" id="PF14763"/>
    </source>
</evidence>
<sequence>MVRVITVHNFLGQNITQIEEPTASCIANASGHEMLLLALSTHCVEVWELMVSDIKLHTVFPTVDMINQMVHCTKEDYVVTLESKLSRDASVNNHTGKTINNFVRIYVNWAMVKDQSQPMRARIAGRVTPSLNRPLNSLEMIELPLSVQPTLIACCQSTGNLLVASGNSAILHEFKIETQQISKMKFIDFEARPWSLGFSFSPTHMEIVEDFISIMDKTNLCVFRLTNSMYEDIDQLSSLTSTNSSSIDKTSISTDSSFVENSNTANQDDNTILQGTNSKRKSSSQDLHFIMSENNDSSGISTKFKSRKHKNSKTSIWNKLETGDFRKIKSNNNDTVINLDHLLYNEKDELQKLIDQEVVDGNSQPLTINLPSISLERAGPGHTLSPFILNPSDIRIIIKTNSPDLGWSENYTIKNLLSLKIMAANNKLDGSSELFSCSLLKPLYMRKECNNSCLKKSILRSDKYTYLQGVSCFLCTLQEGYLYHFSANSSNPTDATCLTTYPFTAPVNHVALEHTALHALTEAGLESYTLRLSHHVSRMSNDIENLRVTCPSISEPVCLIGLRPFLGIQQLLHSKNYLVLLAKAENSWTLYSLILPKLENLYYDILNAARNHKSSSPNTYRHLLGEAHALIRLAKDAVYNCSDINEFDDIANKNGLKLKNLYNQSCALLGDYYIRSEYESDWDFCIPYYKMSGLKPSEVLSRKSSQDAPGLVTFLTDTLFTMKSGSEADALFQGFNIVEIICKLKKPDLLILVFSSPVLREYTTEKLIHLLLLYETDELIKLALALLYIQAEKQEQAEKILEPVSALCIKRIVLEHWDLLFDMTAMKKRSPMIPTFSDFAGTLMRQKNTTFAEILIQLIEEDGILSLHQIIQVFLEYLPSRVGRDGHNAAMTLQVFLEKYLHNYFSTKLIIDSSVINKNQLRTDFALVEAFKLLVRSYLGKLTQTKVYKIENKENIQENCDNFIFMKFRPHYLNGMPPYAKDYQKVLNVCDLKDLADIDKTDTEKTIPMELFKLQSVLSCDFIPNECLYEVKQFLETQEIDGSLSLKTLCTQNTEEATALLMDNCSQAVVQYAKDMYTKDSEWKYLIELTQSKIATSNSRQELQCLYAQIMKAILNYLPHTLSLKSLHRVLPKDDVITFQKCSEMCNQIMHAEHVKSLIIETGQQLLSTLKL</sequence>
<keyword evidence="5" id="KW-1185">Reference proteome</keyword>
<feature type="compositionally biased region" description="Polar residues" evidence="1">
    <location>
        <begin position="258"/>
        <end position="277"/>
    </location>
</feature>
<feature type="region of interest" description="Disordered" evidence="1">
    <location>
        <begin position="257"/>
        <end position="284"/>
    </location>
</feature>
<reference evidence="4 5" key="1">
    <citation type="submission" date="2024-05" db="EMBL/GenBank/DDBJ databases">
        <title>The nuclear and mitochondrial genome assemblies of Tetragonisca angustula (Apidae: Meliponini), a tiny yet remarkable pollinator in the Neotropics.</title>
        <authorList>
            <person name="Ferrari R."/>
            <person name="Ricardo P.C."/>
            <person name="Dias F.C."/>
            <person name="Araujo N.S."/>
            <person name="Soares D.O."/>
            <person name="Zhou Q.-S."/>
            <person name="Zhu C.-D."/>
            <person name="Coutinho L."/>
            <person name="Airas M.C."/>
            <person name="Batista T.M."/>
        </authorList>
    </citation>
    <scope>NUCLEOTIDE SEQUENCE [LARGE SCALE GENOMIC DNA]</scope>
    <source>
        <strain evidence="4">ASF017062</strain>
        <tissue evidence="4">Abdomen</tissue>
    </source>
</reference>
<feature type="domain" description="BLOC-2 complex member HPS3 N-terminal" evidence="2">
    <location>
        <begin position="465"/>
        <end position="587"/>
    </location>
</feature>
<organism evidence="4 5">
    <name type="scientific">Tetragonisca angustula</name>
    <dbReference type="NCBI Taxonomy" id="166442"/>
    <lineage>
        <taxon>Eukaryota</taxon>
        <taxon>Metazoa</taxon>
        <taxon>Ecdysozoa</taxon>
        <taxon>Arthropoda</taxon>
        <taxon>Hexapoda</taxon>
        <taxon>Insecta</taxon>
        <taxon>Pterygota</taxon>
        <taxon>Neoptera</taxon>
        <taxon>Endopterygota</taxon>
        <taxon>Hymenoptera</taxon>
        <taxon>Apocrita</taxon>
        <taxon>Aculeata</taxon>
        <taxon>Apoidea</taxon>
        <taxon>Anthophila</taxon>
        <taxon>Apidae</taxon>
        <taxon>Tetragonisca</taxon>
    </lineage>
</organism>
<dbReference type="EMBL" id="JAWNGG020000099">
    <property type="protein sequence ID" value="KAK9302170.1"/>
    <property type="molecule type" value="Genomic_DNA"/>
</dbReference>
<dbReference type="PANTHER" id="PTHR28633:SF1">
    <property type="entry name" value="BLOC-2 COMPLEX MEMBER HPS3"/>
    <property type="match status" value="1"/>
</dbReference>
<gene>
    <name evidence="4" type="ORF">QLX08_005767</name>
</gene>
<dbReference type="InterPro" id="IPR017216">
    <property type="entry name" value="HPS3"/>
</dbReference>
<dbReference type="Pfam" id="PF14761">
    <property type="entry name" value="HPS3_N"/>
    <property type="match status" value="2"/>
</dbReference>
<proteinExistence type="predicted"/>
<evidence type="ECO:0000313" key="4">
    <source>
        <dbReference type="EMBL" id="KAK9302170.1"/>
    </source>
</evidence>
<evidence type="ECO:0000256" key="1">
    <source>
        <dbReference type="SAM" id="MobiDB-lite"/>
    </source>
</evidence>
<dbReference type="PANTHER" id="PTHR28633">
    <property type="entry name" value="HERMANSKY-PUDLAK SYNDROME 3 PROTEIN"/>
    <property type="match status" value="1"/>
</dbReference>
<protein>
    <recommendedName>
        <fullName evidence="6">Hermansky-Pudlak syndrome 3 protein</fullName>
    </recommendedName>
</protein>
<dbReference type="Pfam" id="PF14763">
    <property type="entry name" value="HPS3_C"/>
    <property type="match status" value="1"/>
</dbReference>
<name>A0AAW0ZX54_9HYME</name>
<dbReference type="AlphaFoldDB" id="A0AAW0ZX54"/>
<dbReference type="GO" id="GO:0005737">
    <property type="term" value="C:cytoplasm"/>
    <property type="evidence" value="ECO:0007669"/>
    <property type="project" value="TreeGrafter"/>
</dbReference>
<dbReference type="InterPro" id="IPR029438">
    <property type="entry name" value="HPS3_C"/>
</dbReference>